<evidence type="ECO:0000313" key="2">
    <source>
        <dbReference type="Proteomes" id="UP000245390"/>
    </source>
</evidence>
<dbReference type="Proteomes" id="UP000245390">
    <property type="component" value="Unassembled WGS sequence"/>
</dbReference>
<gene>
    <name evidence="1" type="ORF">C8D95_101434</name>
</gene>
<organism evidence="1 2">
    <name type="scientific">Silicimonas algicola</name>
    <dbReference type="NCBI Taxonomy" id="1826607"/>
    <lineage>
        <taxon>Bacteria</taxon>
        <taxon>Pseudomonadati</taxon>
        <taxon>Pseudomonadota</taxon>
        <taxon>Alphaproteobacteria</taxon>
        <taxon>Rhodobacterales</taxon>
        <taxon>Paracoccaceae</taxon>
    </lineage>
</organism>
<keyword evidence="2" id="KW-1185">Reference proteome</keyword>
<sequence length="195" mass="21174">MFFRDLKPKPGAMLDVTLAQVHLPVKLGHRDAEKLYAAPLKAQLAAAGLGTVIDCRTRTRPTGEPLGVDMALGLTRASQAALATVAGMLEYLAAPCGSSIRLADSVDEPMVFGRTEGLELSIASDAAPDADTRRDLALLCKEAIQHIGVSRGWDARLDRTLFYFYGENYAEMKDSLSRGLAEHPRFSRASLRRMA</sequence>
<reference evidence="1 2" key="1">
    <citation type="submission" date="2018-05" db="EMBL/GenBank/DDBJ databases">
        <title>Genomic Encyclopedia of Type Strains, Phase IV (KMG-IV): sequencing the most valuable type-strain genomes for metagenomic binning, comparative biology and taxonomic classification.</title>
        <authorList>
            <person name="Goeker M."/>
        </authorList>
    </citation>
    <scope>NUCLEOTIDE SEQUENCE [LARGE SCALE GENOMIC DNA]</scope>
    <source>
        <strain evidence="1 2">DSM 103371</strain>
    </source>
</reference>
<dbReference type="AlphaFoldDB" id="A0A316GGW8"/>
<dbReference type="EMBL" id="QGGV01000001">
    <property type="protein sequence ID" value="PWK58620.1"/>
    <property type="molecule type" value="Genomic_DNA"/>
</dbReference>
<evidence type="ECO:0000313" key="1">
    <source>
        <dbReference type="EMBL" id="PWK58620.1"/>
    </source>
</evidence>
<proteinExistence type="predicted"/>
<dbReference type="RefSeq" id="WP_109757491.1">
    <property type="nucleotide sequence ID" value="NZ_CP034588.1"/>
</dbReference>
<protein>
    <submittedName>
        <fullName evidence="1">Uncharacterized protein</fullName>
    </submittedName>
</protein>
<dbReference type="OrthoDB" id="5194749at2"/>
<dbReference type="KEGG" id="salo:EF888_03605"/>
<comment type="caution">
    <text evidence="1">The sequence shown here is derived from an EMBL/GenBank/DDBJ whole genome shotgun (WGS) entry which is preliminary data.</text>
</comment>
<name>A0A316GGW8_9RHOB</name>
<accession>A0A316GGW8</accession>